<dbReference type="InterPro" id="IPR036259">
    <property type="entry name" value="MFS_trans_sf"/>
</dbReference>
<evidence type="ECO:0000313" key="3">
    <source>
        <dbReference type="EMBL" id="EAY26695.1"/>
    </source>
</evidence>
<evidence type="ECO:0000256" key="2">
    <source>
        <dbReference type="SAM" id="Phobius"/>
    </source>
</evidence>
<keyword evidence="2" id="KW-1133">Transmembrane helix</keyword>
<feature type="transmembrane region" description="Helical" evidence="2">
    <location>
        <begin position="20"/>
        <end position="38"/>
    </location>
</feature>
<feature type="transmembrane region" description="Helical" evidence="2">
    <location>
        <begin position="182"/>
        <end position="203"/>
    </location>
</feature>
<dbReference type="EMBL" id="AAWS01000031">
    <property type="protein sequence ID" value="EAY26695.1"/>
    <property type="molecule type" value="Genomic_DNA"/>
</dbReference>
<gene>
    <name evidence="3" type="ORF">M23134_02946</name>
</gene>
<feature type="transmembrane region" description="Helical" evidence="2">
    <location>
        <begin position="58"/>
        <end position="77"/>
    </location>
</feature>
<protein>
    <submittedName>
        <fullName evidence="3">Membrane protein, putative</fullName>
    </submittedName>
</protein>
<dbReference type="Proteomes" id="UP000004095">
    <property type="component" value="Unassembled WGS sequence"/>
</dbReference>
<dbReference type="eggNOG" id="ENOG502Z7UP">
    <property type="taxonomic scope" value="Bacteria"/>
</dbReference>
<feature type="region of interest" description="Disordered" evidence="1">
    <location>
        <begin position="215"/>
        <end position="234"/>
    </location>
</feature>
<sequence>MTIFNKSLQQRLSTAEPFMLNIFIVAAVFSTYFCAYGFRKPFTAGSFDLNFTLPLIKVTLSYKILLVVVQTLGYATAKFAGIKLIAEAKKNNLSLVRSIVALLTIAGLSWVLWAITPPPYNLVFIFINGFPLGLIWGLVLSFIEGRKYTELFGTGLSASFIFAAAFSQQLGQAVLNQGVSEYWMPLYVSGIYFVPMLIVAWLLGHTPPPNAEDVRLRKERQPMDSTQRKSFMRV</sequence>
<feature type="transmembrane region" description="Helical" evidence="2">
    <location>
        <begin position="98"/>
        <end position="116"/>
    </location>
</feature>
<dbReference type="SUPFAM" id="SSF103473">
    <property type="entry name" value="MFS general substrate transporter"/>
    <property type="match status" value="1"/>
</dbReference>
<feature type="transmembrane region" description="Helical" evidence="2">
    <location>
        <begin position="122"/>
        <end position="143"/>
    </location>
</feature>
<dbReference type="InterPro" id="IPR043745">
    <property type="entry name" value="DUF5690"/>
</dbReference>
<evidence type="ECO:0000256" key="1">
    <source>
        <dbReference type="SAM" id="MobiDB-lite"/>
    </source>
</evidence>
<proteinExistence type="predicted"/>
<name>A1ZSE7_MICM2</name>
<organism evidence="3 4">
    <name type="scientific">Microscilla marina ATCC 23134</name>
    <dbReference type="NCBI Taxonomy" id="313606"/>
    <lineage>
        <taxon>Bacteria</taxon>
        <taxon>Pseudomonadati</taxon>
        <taxon>Bacteroidota</taxon>
        <taxon>Cytophagia</taxon>
        <taxon>Cytophagales</taxon>
        <taxon>Microscillaceae</taxon>
        <taxon>Microscilla</taxon>
    </lineage>
</organism>
<accession>A1ZSE7</accession>
<keyword evidence="2" id="KW-0472">Membrane</keyword>
<keyword evidence="4" id="KW-1185">Reference proteome</keyword>
<comment type="caution">
    <text evidence="3">The sequence shown here is derived from an EMBL/GenBank/DDBJ whole genome shotgun (WGS) entry which is preliminary data.</text>
</comment>
<dbReference type="OrthoDB" id="182994at2"/>
<keyword evidence="2" id="KW-0812">Transmembrane</keyword>
<feature type="transmembrane region" description="Helical" evidence="2">
    <location>
        <begin position="150"/>
        <end position="170"/>
    </location>
</feature>
<dbReference type="AlphaFoldDB" id="A1ZSE7"/>
<dbReference type="Pfam" id="PF18943">
    <property type="entry name" value="DUF5690"/>
    <property type="match status" value="1"/>
</dbReference>
<evidence type="ECO:0000313" key="4">
    <source>
        <dbReference type="Proteomes" id="UP000004095"/>
    </source>
</evidence>
<reference evidence="3 4" key="1">
    <citation type="submission" date="2007-01" db="EMBL/GenBank/DDBJ databases">
        <authorList>
            <person name="Haygood M."/>
            <person name="Podell S."/>
            <person name="Anderson C."/>
            <person name="Hopkinson B."/>
            <person name="Roe K."/>
            <person name="Barbeau K."/>
            <person name="Gaasterland T."/>
            <person name="Ferriera S."/>
            <person name="Johnson J."/>
            <person name="Kravitz S."/>
            <person name="Beeson K."/>
            <person name="Sutton G."/>
            <person name="Rogers Y.-H."/>
            <person name="Friedman R."/>
            <person name="Frazier M."/>
            <person name="Venter J.C."/>
        </authorList>
    </citation>
    <scope>NUCLEOTIDE SEQUENCE [LARGE SCALE GENOMIC DNA]</scope>
    <source>
        <strain evidence="3 4">ATCC 23134</strain>
    </source>
</reference>
<feature type="compositionally biased region" description="Polar residues" evidence="1">
    <location>
        <begin position="223"/>
        <end position="234"/>
    </location>
</feature>